<evidence type="ECO:0000313" key="3">
    <source>
        <dbReference type="Proteomes" id="UP000001628"/>
    </source>
</evidence>
<accession>C1G933</accession>
<dbReference type="RefSeq" id="XP_010759175.1">
    <property type="nucleotide sequence ID" value="XM_010760873.1"/>
</dbReference>
<dbReference type="VEuPathDB" id="FungiDB:PADG_03769"/>
<gene>
    <name evidence="2" type="ORF">PADG_03769</name>
</gene>
<reference evidence="2 3" key="1">
    <citation type="journal article" date="2011" name="PLoS Genet.">
        <title>Comparative genomic analysis of human fungal pathogens causing paracoccidioidomycosis.</title>
        <authorList>
            <person name="Desjardins C.A."/>
            <person name="Champion M.D."/>
            <person name="Holder J.W."/>
            <person name="Muszewska A."/>
            <person name="Goldberg J."/>
            <person name="Bailao A.M."/>
            <person name="Brigido M.M."/>
            <person name="Ferreira M.E."/>
            <person name="Garcia A.M."/>
            <person name="Grynberg M."/>
            <person name="Gujja S."/>
            <person name="Heiman D.I."/>
            <person name="Henn M.R."/>
            <person name="Kodira C.D."/>
            <person name="Leon-Narvaez H."/>
            <person name="Longo L.V."/>
            <person name="Ma L.J."/>
            <person name="Malavazi I."/>
            <person name="Matsuo A.L."/>
            <person name="Morais F.V."/>
            <person name="Pereira M."/>
            <person name="Rodriguez-Brito S."/>
            <person name="Sakthikumar S."/>
            <person name="Salem-Izacc S.M."/>
            <person name="Sykes S.M."/>
            <person name="Teixeira M.M."/>
            <person name="Vallejo M.C."/>
            <person name="Walter M.E."/>
            <person name="Yandava C."/>
            <person name="Young S."/>
            <person name="Zeng Q."/>
            <person name="Zucker J."/>
            <person name="Felipe M.S."/>
            <person name="Goldman G.H."/>
            <person name="Haas B.J."/>
            <person name="McEwen J.G."/>
            <person name="Nino-Vega G."/>
            <person name="Puccia R."/>
            <person name="San-Blas G."/>
            <person name="Soares C.M."/>
            <person name="Birren B.W."/>
            <person name="Cuomo C.A."/>
        </authorList>
    </citation>
    <scope>NUCLEOTIDE SEQUENCE [LARGE SCALE GENOMIC DNA]</scope>
    <source>
        <strain evidence="2 3">Pb18</strain>
    </source>
</reference>
<protein>
    <submittedName>
        <fullName evidence="2">Uncharacterized protein</fullName>
    </submittedName>
</protein>
<evidence type="ECO:0000256" key="1">
    <source>
        <dbReference type="SAM" id="MobiDB-lite"/>
    </source>
</evidence>
<organism evidence="2 3">
    <name type="scientific">Paracoccidioides brasiliensis (strain Pb18)</name>
    <dbReference type="NCBI Taxonomy" id="502780"/>
    <lineage>
        <taxon>Eukaryota</taxon>
        <taxon>Fungi</taxon>
        <taxon>Dikarya</taxon>
        <taxon>Ascomycota</taxon>
        <taxon>Pezizomycotina</taxon>
        <taxon>Eurotiomycetes</taxon>
        <taxon>Eurotiomycetidae</taxon>
        <taxon>Onygenales</taxon>
        <taxon>Ajellomycetaceae</taxon>
        <taxon>Paracoccidioides</taxon>
    </lineage>
</organism>
<dbReference type="AlphaFoldDB" id="C1G933"/>
<dbReference type="EMBL" id="KN275960">
    <property type="protein sequence ID" value="EEH47685.2"/>
    <property type="molecule type" value="Genomic_DNA"/>
</dbReference>
<sequence length="84" mass="9075">MLQNQRTKLGRRRIADGEEAVAEAEAAGGAEGEDGGEGSDLTISQYGSLSKGLERGHVLYCNEFPILSGRLNQRQLSPLKNPMM</sequence>
<feature type="region of interest" description="Disordered" evidence="1">
    <location>
        <begin position="1"/>
        <end position="44"/>
    </location>
</feature>
<name>C1G933_PARBD</name>
<dbReference type="KEGG" id="pbn:PADG_03769"/>
<evidence type="ECO:0000313" key="2">
    <source>
        <dbReference type="EMBL" id="EEH47685.2"/>
    </source>
</evidence>
<keyword evidence="3" id="KW-1185">Reference proteome</keyword>
<dbReference type="HOGENOM" id="CLU_2528089_0_0_1"/>
<dbReference type="GeneID" id="22583020"/>
<dbReference type="InParanoid" id="C1G933"/>
<dbReference type="Proteomes" id="UP000001628">
    <property type="component" value="Unassembled WGS sequence"/>
</dbReference>
<proteinExistence type="predicted"/>